<dbReference type="NCBIfam" id="TIGR01656">
    <property type="entry name" value="Histidinol-ppas"/>
    <property type="match status" value="1"/>
</dbReference>
<dbReference type="EC" id="3.1.3.-" evidence="7"/>
<feature type="binding site" evidence="10">
    <location>
        <position position="10"/>
    </location>
    <ligand>
        <name>Mg(2+)</name>
        <dbReference type="ChEBI" id="CHEBI:18420"/>
    </ligand>
</feature>
<dbReference type="InterPro" id="IPR006543">
    <property type="entry name" value="Histidinol-phos"/>
</dbReference>
<dbReference type="PANTHER" id="PTHR42891:SF1">
    <property type="entry name" value="D-GLYCERO-BETA-D-MANNO-HEPTOSE-1,7-BISPHOSPHATE 7-PHOSPHATASE"/>
    <property type="match status" value="1"/>
</dbReference>
<evidence type="ECO:0000256" key="1">
    <source>
        <dbReference type="ARBA" id="ARBA00004496"/>
    </source>
</evidence>
<feature type="binding site" evidence="10">
    <location>
        <position position="126"/>
    </location>
    <ligand>
        <name>Mg(2+)</name>
        <dbReference type="ChEBI" id="CHEBI:18420"/>
    </ligand>
</feature>
<feature type="active site" description="Proton donor" evidence="8">
    <location>
        <position position="10"/>
    </location>
</feature>
<dbReference type="PANTHER" id="PTHR42891">
    <property type="entry name" value="D-GLYCERO-BETA-D-MANNO-HEPTOSE-1,7-BISPHOSPHATE 7-PHOSPHATASE"/>
    <property type="match status" value="1"/>
</dbReference>
<dbReference type="Gene3D" id="3.40.50.1000">
    <property type="entry name" value="HAD superfamily/HAD-like"/>
    <property type="match status" value="1"/>
</dbReference>
<dbReference type="RefSeq" id="WP_188766529.1">
    <property type="nucleotide sequence ID" value="NZ_BMKK01000005.1"/>
</dbReference>
<keyword evidence="4 7" id="KW-0378">Hydrolase</keyword>
<dbReference type="Pfam" id="PF13242">
    <property type="entry name" value="Hydrolase_like"/>
    <property type="match status" value="1"/>
</dbReference>
<keyword evidence="3 10" id="KW-0479">Metal-binding</keyword>
<evidence type="ECO:0000256" key="9">
    <source>
        <dbReference type="PIRSR" id="PIRSR004682-3"/>
    </source>
</evidence>
<keyword evidence="2 7" id="KW-0963">Cytoplasm</keyword>
<dbReference type="InterPro" id="IPR004446">
    <property type="entry name" value="Heptose_bisP_phosphatase"/>
</dbReference>
<dbReference type="Proteomes" id="UP000609064">
    <property type="component" value="Unassembled WGS sequence"/>
</dbReference>
<evidence type="ECO:0000256" key="7">
    <source>
        <dbReference type="PIRNR" id="PIRNR004682"/>
    </source>
</evidence>
<accession>A0A916YUB8</accession>
<gene>
    <name evidence="11" type="ORF">GCM10011514_25930</name>
</gene>
<comment type="similarity">
    <text evidence="7">Belongs to the gmhB family.</text>
</comment>
<comment type="cofactor">
    <cofactor evidence="10">
        <name>Zn(2+)</name>
        <dbReference type="ChEBI" id="CHEBI:29105"/>
    </cofactor>
</comment>
<sequence>MKKCVFLDRDGVLNEEQHDYVSRKEDFVIRDGVAEGLSLLKKAGYMLIVVTNQAGIAKGLYTENLVRDFHEILQSACGGIIDDLYFSKHHPSYTSNSLLRKPDSLMIEKAIAKYQIDSTQSFMIGDAERDVKAGKKAGVKTIHITGGKETTDLADWQFGSLLEASRFITQIV</sequence>
<evidence type="ECO:0000256" key="4">
    <source>
        <dbReference type="ARBA" id="ARBA00022801"/>
    </source>
</evidence>
<evidence type="ECO:0000256" key="6">
    <source>
        <dbReference type="ARBA" id="ARBA00031828"/>
    </source>
</evidence>
<name>A0A916YUB8_9BACT</name>
<dbReference type="AlphaFoldDB" id="A0A916YUB8"/>
<comment type="cofactor">
    <cofactor evidence="10">
        <name>Mg(2+)</name>
        <dbReference type="ChEBI" id="CHEBI:18420"/>
    </cofactor>
</comment>
<keyword evidence="5 7" id="KW-0119">Carbohydrate metabolism</keyword>
<keyword evidence="10" id="KW-0862">Zinc</keyword>
<dbReference type="NCBIfam" id="TIGR01662">
    <property type="entry name" value="HAD-SF-IIIA"/>
    <property type="match status" value="1"/>
</dbReference>
<dbReference type="PIRSF" id="PIRSF004682">
    <property type="entry name" value="GmhB"/>
    <property type="match status" value="1"/>
</dbReference>
<dbReference type="GO" id="GO:0016791">
    <property type="term" value="F:phosphatase activity"/>
    <property type="evidence" value="ECO:0007669"/>
    <property type="project" value="InterPro"/>
</dbReference>
<feature type="binding site" evidence="10">
    <location>
        <position position="89"/>
    </location>
    <ligand>
        <name>Zn(2+)</name>
        <dbReference type="ChEBI" id="CHEBI:29105"/>
    </ligand>
</feature>
<feature type="active site" description="Nucleophile" evidence="8">
    <location>
        <position position="8"/>
    </location>
</feature>
<dbReference type="GO" id="GO:0046872">
    <property type="term" value="F:metal ion binding"/>
    <property type="evidence" value="ECO:0007669"/>
    <property type="project" value="UniProtKB-KW"/>
</dbReference>
<reference evidence="11" key="1">
    <citation type="journal article" date="2014" name="Int. J. Syst. Evol. Microbiol.">
        <title>Complete genome sequence of Corynebacterium casei LMG S-19264T (=DSM 44701T), isolated from a smear-ripened cheese.</title>
        <authorList>
            <consortium name="US DOE Joint Genome Institute (JGI-PGF)"/>
            <person name="Walter F."/>
            <person name="Albersmeier A."/>
            <person name="Kalinowski J."/>
            <person name="Ruckert C."/>
        </authorList>
    </citation>
    <scope>NUCLEOTIDE SEQUENCE</scope>
    <source>
        <strain evidence="11">CGMCC 1.15958</strain>
    </source>
</reference>
<comment type="caution">
    <text evidence="11">The sequence shown here is derived from an EMBL/GenBank/DDBJ whole genome shotgun (WGS) entry which is preliminary data.</text>
</comment>
<evidence type="ECO:0000256" key="3">
    <source>
        <dbReference type="ARBA" id="ARBA00022723"/>
    </source>
</evidence>
<dbReference type="InterPro" id="IPR023214">
    <property type="entry name" value="HAD_sf"/>
</dbReference>
<protein>
    <recommendedName>
        <fullName evidence="6 7">D,D-heptose 1,7-bisphosphate phosphatase</fullName>
        <ecNumber evidence="7">3.1.3.-</ecNumber>
    </recommendedName>
</protein>
<evidence type="ECO:0000256" key="2">
    <source>
        <dbReference type="ARBA" id="ARBA00022490"/>
    </source>
</evidence>
<dbReference type="GO" id="GO:0005737">
    <property type="term" value="C:cytoplasm"/>
    <property type="evidence" value="ECO:0007669"/>
    <property type="project" value="UniProtKB-SubCell"/>
</dbReference>
<evidence type="ECO:0000313" key="11">
    <source>
        <dbReference type="EMBL" id="GGD60763.1"/>
    </source>
</evidence>
<evidence type="ECO:0000313" key="12">
    <source>
        <dbReference type="Proteomes" id="UP000609064"/>
    </source>
</evidence>
<dbReference type="InterPro" id="IPR006549">
    <property type="entry name" value="HAD-SF_hydro_IIIA"/>
</dbReference>
<feature type="binding site" evidence="10">
    <location>
        <position position="8"/>
    </location>
    <ligand>
        <name>Mg(2+)</name>
        <dbReference type="ChEBI" id="CHEBI:18420"/>
    </ligand>
</feature>
<feature type="site" description="Stabilizes the phosphoryl group" evidence="9">
    <location>
        <position position="101"/>
    </location>
</feature>
<reference evidence="11" key="2">
    <citation type="submission" date="2020-09" db="EMBL/GenBank/DDBJ databases">
        <authorList>
            <person name="Sun Q."/>
            <person name="Zhou Y."/>
        </authorList>
    </citation>
    <scope>NUCLEOTIDE SEQUENCE</scope>
    <source>
        <strain evidence="11">CGMCC 1.15958</strain>
    </source>
</reference>
<feature type="site" description="Contributes to substrate recognition" evidence="9">
    <location>
        <position position="100"/>
    </location>
</feature>
<comment type="subcellular location">
    <subcellularLocation>
        <location evidence="1 7">Cytoplasm</location>
    </subcellularLocation>
</comment>
<organism evidence="11 12">
    <name type="scientific">Emticicia aquatilis</name>
    <dbReference type="NCBI Taxonomy" id="1537369"/>
    <lineage>
        <taxon>Bacteria</taxon>
        <taxon>Pseudomonadati</taxon>
        <taxon>Bacteroidota</taxon>
        <taxon>Cytophagia</taxon>
        <taxon>Cytophagales</taxon>
        <taxon>Leadbetterellaceae</taxon>
        <taxon>Emticicia</taxon>
    </lineage>
</organism>
<dbReference type="InterPro" id="IPR036412">
    <property type="entry name" value="HAD-like_sf"/>
</dbReference>
<dbReference type="EMBL" id="BMKK01000005">
    <property type="protein sequence ID" value="GGD60763.1"/>
    <property type="molecule type" value="Genomic_DNA"/>
</dbReference>
<keyword evidence="12" id="KW-1185">Reference proteome</keyword>
<dbReference type="SUPFAM" id="SSF56784">
    <property type="entry name" value="HAD-like"/>
    <property type="match status" value="1"/>
</dbReference>
<evidence type="ECO:0000256" key="5">
    <source>
        <dbReference type="ARBA" id="ARBA00023277"/>
    </source>
</evidence>
<keyword evidence="10" id="KW-0460">Magnesium</keyword>
<dbReference type="GO" id="GO:0005975">
    <property type="term" value="P:carbohydrate metabolic process"/>
    <property type="evidence" value="ECO:0007669"/>
    <property type="project" value="InterPro"/>
</dbReference>
<proteinExistence type="inferred from homology"/>
<evidence type="ECO:0000256" key="8">
    <source>
        <dbReference type="PIRSR" id="PIRSR004682-1"/>
    </source>
</evidence>
<evidence type="ECO:0000256" key="10">
    <source>
        <dbReference type="PIRSR" id="PIRSR004682-4"/>
    </source>
</evidence>
<feature type="site" description="Stabilizes the phosphoryl group" evidence="9">
    <location>
        <position position="51"/>
    </location>
</feature>